<evidence type="ECO:0000256" key="1">
    <source>
        <dbReference type="SAM" id="MobiDB-lite"/>
    </source>
</evidence>
<feature type="compositionally biased region" description="Polar residues" evidence="1">
    <location>
        <begin position="431"/>
        <end position="441"/>
    </location>
</feature>
<gene>
    <name evidence="3" type="ORF">HGRIS_005035</name>
</gene>
<feature type="region of interest" description="Disordered" evidence="1">
    <location>
        <begin position="260"/>
        <end position="474"/>
    </location>
</feature>
<feature type="compositionally biased region" description="Polar residues" evidence="1">
    <location>
        <begin position="459"/>
        <end position="474"/>
    </location>
</feature>
<dbReference type="Gene3D" id="1.25.40.90">
    <property type="match status" value="1"/>
</dbReference>
<proteinExistence type="predicted"/>
<dbReference type="PROSITE" id="PS51391">
    <property type="entry name" value="CID"/>
    <property type="match status" value="1"/>
</dbReference>
<feature type="compositionally biased region" description="Basic and acidic residues" evidence="1">
    <location>
        <begin position="273"/>
        <end position="292"/>
    </location>
</feature>
<reference evidence="4" key="1">
    <citation type="submission" date="2024-06" db="EMBL/GenBank/DDBJ databases">
        <title>Multi-omics analyses provide insights into the biosynthesis of the anticancer antibiotic pleurotin in Hohenbuehelia grisea.</title>
        <authorList>
            <person name="Weaver J.A."/>
            <person name="Alberti F."/>
        </authorList>
    </citation>
    <scope>NUCLEOTIDE SEQUENCE [LARGE SCALE GENOMIC DNA]</scope>
    <source>
        <strain evidence="4">T-177</strain>
    </source>
</reference>
<accession>A0ABR3JFE5</accession>
<sequence>MTALEDFETLLKDVVQAKRLSVSKMTKLTEIALKSMKEDTSLVSILYRTHKSLRPAAKISSLYVFDALSRAARSQVNKHGLAADSSSGKGNTATFLLKIEGVLEGLFQDMVSLEGAEPKEKTRKILDIWVKGNTFPPSILSRLKDIIEGIDKEPAISVVPTADPRNNSVTPVAPEPPVAQAPPVPADPQATLLALLTQAASAMVPGVVSQTPANTQSAQAPLAPQQLALLQQLTQSVKAPNGSAPILAISNHLNGAMAVDGPSAVPARSPSLQRDDYSASSRRMHESDRYDVADSSPYDAHFRGNYSSSGRGSSTRGGFHARGRGDGKGRWDDHDRFRDRDRSPPRRPRRSRSRSPPSRHGGRRDVKPYSPPRRPSLAAPPSKPASGKDEFGRDIRSESPTPPKSTPLTATPAATPTAPSLSTASPVDPTPSLTNSNQLSASLAVDGDAPGKPPVPADESSSAEAQDNSHFNWATFDPSSPASWEALGKWWQVTYGYAPSTEELMQFMMGNTMYPMGMMQPGPGWSQPSWQGTGSMTQQSWRGGRGGGFARGRGGGYAHGGNPRVGQEQWDQGHGASMDTDAIVLGGGDGGGGVAAQTVSGGNYGQPNKDPSMGNSAAPGGRMQRVGDKWLFVKGDGATAHS</sequence>
<feature type="region of interest" description="Disordered" evidence="1">
    <location>
        <begin position="598"/>
        <end position="623"/>
    </location>
</feature>
<dbReference type="SMART" id="SM00582">
    <property type="entry name" value="RPR"/>
    <property type="match status" value="1"/>
</dbReference>
<feature type="compositionally biased region" description="Low complexity" evidence="1">
    <location>
        <begin position="303"/>
        <end position="318"/>
    </location>
</feature>
<dbReference type="InterPro" id="IPR006569">
    <property type="entry name" value="CID_dom"/>
</dbReference>
<feature type="compositionally biased region" description="Basic and acidic residues" evidence="1">
    <location>
        <begin position="386"/>
        <end position="397"/>
    </location>
</feature>
<evidence type="ECO:0000313" key="3">
    <source>
        <dbReference type="EMBL" id="KAL0953860.1"/>
    </source>
</evidence>
<name>A0ABR3JFE5_9AGAR</name>
<evidence type="ECO:0000259" key="2">
    <source>
        <dbReference type="PROSITE" id="PS51391"/>
    </source>
</evidence>
<feature type="compositionally biased region" description="Basic and acidic residues" evidence="1">
    <location>
        <begin position="323"/>
        <end position="344"/>
    </location>
</feature>
<feature type="compositionally biased region" description="Low complexity" evidence="1">
    <location>
        <begin position="406"/>
        <end position="426"/>
    </location>
</feature>
<dbReference type="InterPro" id="IPR008942">
    <property type="entry name" value="ENTH_VHS"/>
</dbReference>
<dbReference type="Proteomes" id="UP001556367">
    <property type="component" value="Unassembled WGS sequence"/>
</dbReference>
<feature type="domain" description="CID" evidence="2">
    <location>
        <begin position="1"/>
        <end position="151"/>
    </location>
</feature>
<dbReference type="SUPFAM" id="SSF48464">
    <property type="entry name" value="ENTH/VHS domain"/>
    <property type="match status" value="1"/>
</dbReference>
<keyword evidence="4" id="KW-1185">Reference proteome</keyword>
<evidence type="ECO:0000313" key="4">
    <source>
        <dbReference type="Proteomes" id="UP001556367"/>
    </source>
</evidence>
<dbReference type="EMBL" id="JASNQZ010000008">
    <property type="protein sequence ID" value="KAL0953860.1"/>
    <property type="molecule type" value="Genomic_DNA"/>
</dbReference>
<protein>
    <recommendedName>
        <fullName evidence="2">CID domain-containing protein</fullName>
    </recommendedName>
</protein>
<organism evidence="3 4">
    <name type="scientific">Hohenbuehelia grisea</name>
    <dbReference type="NCBI Taxonomy" id="104357"/>
    <lineage>
        <taxon>Eukaryota</taxon>
        <taxon>Fungi</taxon>
        <taxon>Dikarya</taxon>
        <taxon>Basidiomycota</taxon>
        <taxon>Agaricomycotina</taxon>
        <taxon>Agaricomycetes</taxon>
        <taxon>Agaricomycetidae</taxon>
        <taxon>Agaricales</taxon>
        <taxon>Pleurotineae</taxon>
        <taxon>Pleurotaceae</taxon>
        <taxon>Hohenbuehelia</taxon>
    </lineage>
</organism>
<comment type="caution">
    <text evidence="3">The sequence shown here is derived from an EMBL/GenBank/DDBJ whole genome shotgun (WGS) entry which is preliminary data.</text>
</comment>
<dbReference type="Pfam" id="PF04818">
    <property type="entry name" value="CID"/>
    <property type="match status" value="1"/>
</dbReference>